<accession>A0A6P1QV06</accession>
<dbReference type="RefSeq" id="WP_120489345.1">
    <property type="nucleotide sequence ID" value="NZ_CP029149.1"/>
</dbReference>
<evidence type="ECO:0000313" key="1">
    <source>
        <dbReference type="EMBL" id="QHN65649.1"/>
    </source>
</evidence>
<dbReference type="KEGG" id="bcad:DBX24_07030"/>
<keyword evidence="2" id="KW-1185">Reference proteome</keyword>
<name>A0A6P1QV06_9FLAO</name>
<dbReference type="Proteomes" id="UP000464318">
    <property type="component" value="Chromosome"/>
</dbReference>
<protein>
    <submittedName>
        <fullName evidence="1">Uncharacterized protein</fullName>
    </submittedName>
</protein>
<evidence type="ECO:0000313" key="2">
    <source>
        <dbReference type="Proteomes" id="UP000464318"/>
    </source>
</evidence>
<reference evidence="1 2" key="1">
    <citation type="submission" date="2018-04" db="EMBL/GenBank/DDBJ databases">
        <title>Characteristic and Complete Genome Sequencing of A Novel Member of Infective Endocarditis Causative Bacteria: Bergeyella cardium QL-PH.</title>
        <authorList>
            <person name="Pan H."/>
            <person name="Sun E."/>
            <person name="Zhang Y."/>
        </authorList>
    </citation>
    <scope>NUCLEOTIDE SEQUENCE [LARGE SCALE GENOMIC DNA]</scope>
    <source>
        <strain evidence="1 2">HPQL</strain>
    </source>
</reference>
<dbReference type="AlphaFoldDB" id="A0A6P1QV06"/>
<dbReference type="EMBL" id="CP029149">
    <property type="protein sequence ID" value="QHN65649.1"/>
    <property type="molecule type" value="Genomic_DNA"/>
</dbReference>
<gene>
    <name evidence="1" type="ORF">DBX24_07030</name>
</gene>
<sequence>MKIFYKIFIVLFILFIGASLYAIDYEIGFFHEENTSLVLSLSAGIVGLLLVFVLNAWGSIGKKK</sequence>
<dbReference type="OrthoDB" id="1448612at2"/>
<organism evidence="1 2">
    <name type="scientific">Bergeyella cardium</name>
    <dbReference type="NCBI Taxonomy" id="1585976"/>
    <lineage>
        <taxon>Bacteria</taxon>
        <taxon>Pseudomonadati</taxon>
        <taxon>Bacteroidota</taxon>
        <taxon>Flavobacteriia</taxon>
        <taxon>Flavobacteriales</taxon>
        <taxon>Weeksellaceae</taxon>
        <taxon>Bergeyella</taxon>
    </lineage>
</organism>
<proteinExistence type="predicted"/>